<dbReference type="PANTHER" id="PTHR10067">
    <property type="entry name" value="PHOSPHATIDYLSERINE DECARBOXYLASE"/>
    <property type="match status" value="1"/>
</dbReference>
<comment type="caution">
    <text evidence="6">The sequence shown here is derived from an EMBL/GenBank/DDBJ whole genome shotgun (WGS) entry which is preliminary data.</text>
</comment>
<dbReference type="PANTHER" id="PTHR10067:SF9">
    <property type="entry name" value="PHOSPHATIDYLSERINE DECARBOXYLASE FAMILY PROTEIN (AFU_ORTHOLOGUE AFUA_7G01730)"/>
    <property type="match status" value="1"/>
</dbReference>
<keyword evidence="2" id="KW-0865">Zymogen</keyword>
<dbReference type="GO" id="GO:0004609">
    <property type="term" value="F:phosphatidylserine decarboxylase activity"/>
    <property type="evidence" value="ECO:0007669"/>
    <property type="project" value="InterPro"/>
</dbReference>
<evidence type="ECO:0000313" key="6">
    <source>
        <dbReference type="EMBL" id="KVV39049.1"/>
    </source>
</evidence>
<proteinExistence type="predicted"/>
<evidence type="ECO:0000256" key="2">
    <source>
        <dbReference type="ARBA" id="ARBA00023145"/>
    </source>
</evidence>
<dbReference type="Proteomes" id="UP000062317">
    <property type="component" value="Unassembled WGS sequence"/>
</dbReference>
<organism evidence="6 7">
    <name type="scientific">Burkholderia territorii</name>
    <dbReference type="NCBI Taxonomy" id="1503055"/>
    <lineage>
        <taxon>Bacteria</taxon>
        <taxon>Pseudomonadati</taxon>
        <taxon>Pseudomonadota</taxon>
        <taxon>Betaproteobacteria</taxon>
        <taxon>Burkholderiales</taxon>
        <taxon>Burkholderiaceae</taxon>
        <taxon>Burkholderia</taxon>
        <taxon>Burkholderia cepacia complex</taxon>
    </lineage>
</organism>
<gene>
    <name evidence="6" type="ORF">WT27_15235</name>
</gene>
<keyword evidence="4" id="KW-0670">Pyruvate</keyword>
<accession>A0A105V106</accession>
<evidence type="ECO:0000256" key="4">
    <source>
        <dbReference type="ARBA" id="ARBA00023317"/>
    </source>
</evidence>
<evidence type="ECO:0000313" key="7">
    <source>
        <dbReference type="Proteomes" id="UP000062317"/>
    </source>
</evidence>
<dbReference type="GO" id="GO:0006646">
    <property type="term" value="P:phosphatidylethanolamine biosynthetic process"/>
    <property type="evidence" value="ECO:0007669"/>
    <property type="project" value="TreeGrafter"/>
</dbReference>
<keyword evidence="7" id="KW-1185">Reference proteome</keyword>
<dbReference type="InterPro" id="IPR022237">
    <property type="entry name" value="PsiD-like"/>
</dbReference>
<dbReference type="AlphaFoldDB" id="A0A105V106"/>
<name>A0A105V106_9BURK</name>
<keyword evidence="3" id="KW-0456">Lyase</keyword>
<sequence>MTTDPSTAPATRHRLGGWMAREESHMAAYREAIAAAARAHAGERLRTPAVQALAQLFDDDPVLRMNLTRAIGEAREAGRTLGYASIGELMTVIDHLMTYTPPFSESSLIVCPLNAFLDWPMCMPSGHAVFRDPTVNAHLKQVLNVWCDFLGGPHSRTHLDTSPPDGWFCDEARKRLGLSQFQYREDQPHWGFDSWNDFFTRRFRAGARPVAAPDDAHVIVSACEAAPYHAESNVKIRDTFWIKGQPYSLRDIFTPARLPLAERFVGGDLYQAYLSAYNYHRWHAPVRGTVTHAYRVDGTYYSVAEAEGPDPAGLNDSQGYMTAVAARAIVAIDCDDPGIGTVAAVFVGMGDVSSCIVEVVPGQRVDKGDEIGYFQYGGSTFCLLFEAGVIDRFLCAPPFDGDTPVVQVNTPVAIAR</sequence>
<keyword evidence="1" id="KW-0210">Decarboxylase</keyword>
<evidence type="ECO:0000256" key="3">
    <source>
        <dbReference type="ARBA" id="ARBA00023239"/>
    </source>
</evidence>
<dbReference type="InterPro" id="IPR003817">
    <property type="entry name" value="PS_Dcarbxylase"/>
</dbReference>
<protein>
    <submittedName>
        <fullName evidence="6">Phosphatidylserine decarboxylase</fullName>
    </submittedName>
</protein>
<evidence type="ECO:0000259" key="5">
    <source>
        <dbReference type="Pfam" id="PF12588"/>
    </source>
</evidence>
<reference evidence="6 7" key="1">
    <citation type="submission" date="2015-11" db="EMBL/GenBank/DDBJ databases">
        <title>Expanding the genomic diversity of Burkholderia species for the development of highly accurate diagnostics.</title>
        <authorList>
            <person name="Sahl J."/>
            <person name="Keim P."/>
            <person name="Wagner D."/>
        </authorList>
    </citation>
    <scope>NUCLEOTIDE SEQUENCE [LARGE SCALE GENOMIC DNA]</scope>
    <source>
        <strain evidence="6 7">MSMB1301WGS</strain>
    </source>
</reference>
<dbReference type="RefSeq" id="WP_060109218.1">
    <property type="nucleotide sequence ID" value="NZ_LPEQ01000130.1"/>
</dbReference>
<dbReference type="Pfam" id="PF12588">
    <property type="entry name" value="PSDC"/>
    <property type="match status" value="1"/>
</dbReference>
<feature type="domain" description="L-tryptophan decarboxylase PsiD-like" evidence="5">
    <location>
        <begin position="48"/>
        <end position="175"/>
    </location>
</feature>
<evidence type="ECO:0000256" key="1">
    <source>
        <dbReference type="ARBA" id="ARBA00022793"/>
    </source>
</evidence>
<dbReference type="Pfam" id="PF02666">
    <property type="entry name" value="PS_Dcarbxylase"/>
    <property type="match status" value="1"/>
</dbReference>
<dbReference type="EMBL" id="LPEQ01000130">
    <property type="protein sequence ID" value="KVV39049.1"/>
    <property type="molecule type" value="Genomic_DNA"/>
</dbReference>